<dbReference type="PANTHER" id="PTHR14421">
    <property type="entry name" value="SPERMATOGENESIS-ASSOCIATED PROTEIN 1"/>
    <property type="match status" value="1"/>
</dbReference>
<feature type="compositionally biased region" description="Basic and acidic residues" evidence="2">
    <location>
        <begin position="267"/>
        <end position="276"/>
    </location>
</feature>
<sequence>MIHYKRKPKSRRKAGKHARWSAIGKQHGQLIELHVFYVPEELWNPKLNTVSPEAVNKFISAGFIRVNPDLKLHVLREQLSEFLIEDTVADKFIFLKLVGRSLAVVKAQQEQELKLKSFAPPYALQPEIYLLLGVEHEGSIYASSLTAETQRYNSEYARFYTSVRPGSLNPPRQESGRNTVLTPSRKKIPFGQDEEEEKEIVGILNGRQNCGFDHIKEVQKTRSLQRENLGQYQIKDAQKMPNPLSNNSEQDQSKEAQKTLSPQKKNPGRDQTKEAQETQCAFRKKKEVPAVVSRSTTESSNLKDAKTPSGRNSTGDSGIPESLEDRDLEYSSCKKDSQEQPGNGYLGIELLMQQEKQLDEREQTLVVQPASYLSPHALPLLALSTSEIQFSTFQTEKNLINQLEQMKEERKQLEKTREELGKKVKGLLEENKLRKHQARDAWKKKYFDTKKITMSLEEMVNKLRKELELHYQKLLTQLEARSAKIRSYAPALTGDAKNAMVIQIVKQQYEIDQQKRKLENAKMKLVKELKMRKQATSDLQVLRAELAQKKMQCSFSQSNSSLLKNPKSASLSS</sequence>
<feature type="region of interest" description="Disordered" evidence="2">
    <location>
        <begin position="233"/>
        <end position="342"/>
    </location>
</feature>
<keyword evidence="1" id="KW-0175">Coiled coil</keyword>
<organism evidence="4 5">
    <name type="scientific">Geotrypetes seraphini</name>
    <name type="common">Gaboon caecilian</name>
    <name type="synonym">Caecilia seraphini</name>
    <dbReference type="NCBI Taxonomy" id="260995"/>
    <lineage>
        <taxon>Eukaryota</taxon>
        <taxon>Metazoa</taxon>
        <taxon>Chordata</taxon>
        <taxon>Craniata</taxon>
        <taxon>Vertebrata</taxon>
        <taxon>Euteleostomi</taxon>
        <taxon>Amphibia</taxon>
        <taxon>Gymnophiona</taxon>
        <taxon>Geotrypetes</taxon>
    </lineage>
</organism>
<dbReference type="GeneID" id="117346697"/>
<evidence type="ECO:0000259" key="3">
    <source>
        <dbReference type="Pfam" id="PF15743"/>
    </source>
</evidence>
<dbReference type="InParanoid" id="A0A6P8NUS8"/>
<dbReference type="KEGG" id="gsh:117346697"/>
<dbReference type="PANTHER" id="PTHR14421:SF3">
    <property type="entry name" value="SPERMATOGENESIS-ASSOCIATED PROTEIN 1"/>
    <property type="match status" value="1"/>
</dbReference>
<name>A0A6P8NUS8_GEOSA</name>
<evidence type="ECO:0000313" key="5">
    <source>
        <dbReference type="RefSeq" id="XP_033772585.1"/>
    </source>
</evidence>
<dbReference type="InterPro" id="IPR031478">
    <property type="entry name" value="SPATA1_C"/>
</dbReference>
<keyword evidence="4" id="KW-1185">Reference proteome</keyword>
<dbReference type="Pfam" id="PF15743">
    <property type="entry name" value="SPATA1_C"/>
    <property type="match status" value="1"/>
</dbReference>
<dbReference type="CTD" id="100505741"/>
<evidence type="ECO:0000256" key="1">
    <source>
        <dbReference type="SAM" id="Coils"/>
    </source>
</evidence>
<dbReference type="FunCoup" id="A0A6P8NUS8">
    <property type="interactions" value="126"/>
</dbReference>
<gene>
    <name evidence="5" type="primary">SPATA1</name>
</gene>
<reference evidence="5" key="1">
    <citation type="submission" date="2025-08" db="UniProtKB">
        <authorList>
            <consortium name="RefSeq"/>
        </authorList>
    </citation>
    <scope>IDENTIFICATION</scope>
</reference>
<proteinExistence type="predicted"/>
<feature type="compositionally biased region" description="Basic and acidic residues" evidence="2">
    <location>
        <begin position="323"/>
        <end position="338"/>
    </location>
</feature>
<dbReference type="InterPro" id="IPR039062">
    <property type="entry name" value="SPAT1"/>
</dbReference>
<protein>
    <submittedName>
        <fullName evidence="5">Spermatogenesis-associated protein 1 isoform X1</fullName>
    </submittedName>
</protein>
<accession>A0A6P8NUS8</accession>
<feature type="domain" description="Spermatogenesis-associated protein 1 C-terminal" evidence="3">
    <location>
        <begin position="401"/>
        <end position="550"/>
    </location>
</feature>
<feature type="coiled-coil region" evidence="1">
    <location>
        <begin position="396"/>
        <end position="430"/>
    </location>
</feature>
<feature type="region of interest" description="Disordered" evidence="2">
    <location>
        <begin position="554"/>
        <end position="573"/>
    </location>
</feature>
<feature type="compositionally biased region" description="Polar residues" evidence="2">
    <location>
        <begin position="170"/>
        <end position="182"/>
    </location>
</feature>
<feature type="region of interest" description="Disordered" evidence="2">
    <location>
        <begin position="163"/>
        <end position="196"/>
    </location>
</feature>
<dbReference type="AlphaFoldDB" id="A0A6P8NUS8"/>
<dbReference type="OrthoDB" id="9901850at2759"/>
<evidence type="ECO:0000313" key="4">
    <source>
        <dbReference type="Proteomes" id="UP000515159"/>
    </source>
</evidence>
<evidence type="ECO:0000256" key="2">
    <source>
        <dbReference type="SAM" id="MobiDB-lite"/>
    </source>
</evidence>
<dbReference type="Proteomes" id="UP000515159">
    <property type="component" value="Chromosome 12"/>
</dbReference>
<dbReference type="RefSeq" id="XP_033772585.1">
    <property type="nucleotide sequence ID" value="XM_033916694.1"/>
</dbReference>
<feature type="coiled-coil region" evidence="1">
    <location>
        <begin position="504"/>
        <end position="552"/>
    </location>
</feature>